<evidence type="ECO:0000256" key="1">
    <source>
        <dbReference type="ARBA" id="ARBA00023125"/>
    </source>
</evidence>
<accession>L8PH81</accession>
<dbReference type="Gene3D" id="1.10.443.10">
    <property type="entry name" value="Intergrase catalytic core"/>
    <property type="match status" value="1"/>
</dbReference>
<dbReference type="Pfam" id="PF00589">
    <property type="entry name" value="Phage_integrase"/>
    <property type="match status" value="1"/>
</dbReference>
<proteinExistence type="predicted"/>
<dbReference type="InterPro" id="IPR011010">
    <property type="entry name" value="DNA_brk_join_enz"/>
</dbReference>
<protein>
    <recommendedName>
        <fullName evidence="3">Tyr recombinase domain-containing protein</fullName>
    </recommendedName>
</protein>
<keyword evidence="1" id="KW-0238">DNA-binding</keyword>
<dbReference type="PATRIC" id="fig|1160705.3.peg.3082"/>
<dbReference type="GO" id="GO:0003677">
    <property type="term" value="F:DNA binding"/>
    <property type="evidence" value="ECO:0007669"/>
    <property type="project" value="UniProtKB-KW"/>
</dbReference>
<organism evidence="4 5">
    <name type="scientific">Streptomyces viridochromogenes Tue57</name>
    <dbReference type="NCBI Taxonomy" id="1160705"/>
    <lineage>
        <taxon>Bacteria</taxon>
        <taxon>Bacillati</taxon>
        <taxon>Actinomycetota</taxon>
        <taxon>Actinomycetes</taxon>
        <taxon>Kitasatosporales</taxon>
        <taxon>Streptomycetaceae</taxon>
        <taxon>Streptomyces</taxon>
    </lineage>
</organism>
<dbReference type="SUPFAM" id="SSF56349">
    <property type="entry name" value="DNA breaking-rejoining enzymes"/>
    <property type="match status" value="1"/>
</dbReference>
<dbReference type="GO" id="GO:0006310">
    <property type="term" value="P:DNA recombination"/>
    <property type="evidence" value="ECO:0007669"/>
    <property type="project" value="UniProtKB-KW"/>
</dbReference>
<evidence type="ECO:0000256" key="2">
    <source>
        <dbReference type="ARBA" id="ARBA00023172"/>
    </source>
</evidence>
<dbReference type="Gene3D" id="1.10.150.130">
    <property type="match status" value="1"/>
</dbReference>
<sequence>MLETVPCATNKGKPLGAKSVRHVHNILSGAFDAAVTKKLIPVNPAATANPPTIRQIKSQQRKFVTLDDAGTARFLADIWTPCGRRGCGPLHYCTRDAPLWTTYTATGVRRSEALGMMWDLIHWDECAIELEWVVVEVANKSVLRRLTKDGDDNAIIYVDQALMSVLKVQRDRQQMWKEKLGSLWVDQGLVFARDGYMPRKGGITPGGPQDAGQVSARWRSTRERLDLPERFRIHDWRHSKVTNDLDAGENPVEVSANVRHHSPGYTMAQYGKRRVEGARKLASGTAQRIGLGKIS</sequence>
<reference evidence="4 5" key="1">
    <citation type="journal article" date="2013" name="Genome Announc.">
        <title>Draft Genome Sequence of Streptomyces viridochromogenes Strain Tu57, Producer of Avilamycin.</title>
        <authorList>
            <person name="Gruning B.A."/>
            <person name="Erxleben A."/>
            <person name="Hahnlein A."/>
            <person name="Gunther S."/>
        </authorList>
    </citation>
    <scope>NUCLEOTIDE SEQUENCE [LARGE SCALE GENOMIC DNA]</scope>
    <source>
        <strain evidence="4 5">Tue57</strain>
    </source>
</reference>
<keyword evidence="2" id="KW-0233">DNA recombination</keyword>
<evidence type="ECO:0000313" key="5">
    <source>
        <dbReference type="Proteomes" id="UP000011205"/>
    </source>
</evidence>
<name>L8PH81_STRVR</name>
<gene>
    <name evidence="4" type="ORF">STVIR_3105</name>
</gene>
<dbReference type="GO" id="GO:0015074">
    <property type="term" value="P:DNA integration"/>
    <property type="evidence" value="ECO:0007669"/>
    <property type="project" value="InterPro"/>
</dbReference>
<dbReference type="AlphaFoldDB" id="L8PH81"/>
<feature type="domain" description="Tyr recombinase" evidence="3">
    <location>
        <begin position="59"/>
        <end position="283"/>
    </location>
</feature>
<dbReference type="PROSITE" id="PS51898">
    <property type="entry name" value="TYR_RECOMBINASE"/>
    <property type="match status" value="1"/>
</dbReference>
<dbReference type="InterPro" id="IPR002104">
    <property type="entry name" value="Integrase_catalytic"/>
</dbReference>
<dbReference type="EMBL" id="AMLP01000102">
    <property type="protein sequence ID" value="ELS55760.1"/>
    <property type="molecule type" value="Genomic_DNA"/>
</dbReference>
<evidence type="ECO:0000313" key="4">
    <source>
        <dbReference type="EMBL" id="ELS55760.1"/>
    </source>
</evidence>
<dbReference type="InterPro" id="IPR013762">
    <property type="entry name" value="Integrase-like_cat_sf"/>
</dbReference>
<dbReference type="InterPro" id="IPR010998">
    <property type="entry name" value="Integrase_recombinase_N"/>
</dbReference>
<comment type="caution">
    <text evidence="4">The sequence shown here is derived from an EMBL/GenBank/DDBJ whole genome shotgun (WGS) entry which is preliminary data.</text>
</comment>
<evidence type="ECO:0000259" key="3">
    <source>
        <dbReference type="PROSITE" id="PS51898"/>
    </source>
</evidence>
<dbReference type="Proteomes" id="UP000011205">
    <property type="component" value="Unassembled WGS sequence"/>
</dbReference>